<gene>
    <name evidence="12" type="ORF">KI809_17695</name>
</gene>
<dbReference type="CDD" id="cd03020">
    <property type="entry name" value="DsbA_DsbC_DsbG"/>
    <property type="match status" value="1"/>
</dbReference>
<dbReference type="Gene3D" id="3.40.30.10">
    <property type="entry name" value="Glutaredoxin"/>
    <property type="match status" value="1"/>
</dbReference>
<comment type="subcellular location">
    <subcellularLocation>
        <location evidence="1">Periplasm</location>
    </subcellularLocation>
</comment>
<dbReference type="AlphaFoldDB" id="A0AAW4L5G8"/>
<dbReference type="GO" id="GO:0020037">
    <property type="term" value="F:heme binding"/>
    <property type="evidence" value="ECO:0007669"/>
    <property type="project" value="InterPro"/>
</dbReference>
<protein>
    <submittedName>
        <fullName evidence="12">DsbC family protein</fullName>
    </submittedName>
</protein>
<reference evidence="12 13" key="1">
    <citation type="submission" date="2021-05" db="EMBL/GenBank/DDBJ databases">
        <title>The draft genome of Geobacter pelophilus DSM 12255.</title>
        <authorList>
            <person name="Xu Z."/>
            <person name="Masuda Y."/>
            <person name="Itoh H."/>
            <person name="Senoo K."/>
        </authorList>
    </citation>
    <scope>NUCLEOTIDE SEQUENCE [LARGE SCALE GENOMIC DNA]</scope>
    <source>
        <strain evidence="12 13">DSM 12255</strain>
    </source>
</reference>
<evidence type="ECO:0000259" key="11">
    <source>
        <dbReference type="PROSITE" id="PS51007"/>
    </source>
</evidence>
<keyword evidence="13" id="KW-1185">Reference proteome</keyword>
<name>A0AAW4L5G8_9BACT</name>
<evidence type="ECO:0000256" key="1">
    <source>
        <dbReference type="ARBA" id="ARBA00004418"/>
    </source>
</evidence>
<feature type="chain" id="PRO_5043554323" evidence="10">
    <location>
        <begin position="21"/>
        <end position="272"/>
    </location>
</feature>
<evidence type="ECO:0000313" key="13">
    <source>
        <dbReference type="Proteomes" id="UP000811899"/>
    </source>
</evidence>
<accession>A0AAW4L5G8</accession>
<dbReference type="InterPro" id="IPR018950">
    <property type="entry name" value="DiS-bond_isomerase_DsbC/G_N"/>
</dbReference>
<dbReference type="GO" id="GO:0042597">
    <property type="term" value="C:periplasmic space"/>
    <property type="evidence" value="ECO:0007669"/>
    <property type="project" value="UniProtKB-SubCell"/>
</dbReference>
<dbReference type="PANTHER" id="PTHR35272">
    <property type="entry name" value="THIOL:DISULFIDE INTERCHANGE PROTEIN DSBC-RELATED"/>
    <property type="match status" value="1"/>
</dbReference>
<dbReference type="Gene3D" id="3.10.450.70">
    <property type="entry name" value="Disulphide bond isomerase, DsbC/G, N-terminal"/>
    <property type="match status" value="1"/>
</dbReference>
<proteinExistence type="inferred from homology"/>
<organism evidence="12 13">
    <name type="scientific">Geoanaerobacter pelophilus</name>
    <dbReference type="NCBI Taxonomy" id="60036"/>
    <lineage>
        <taxon>Bacteria</taxon>
        <taxon>Pseudomonadati</taxon>
        <taxon>Thermodesulfobacteriota</taxon>
        <taxon>Desulfuromonadia</taxon>
        <taxon>Geobacterales</taxon>
        <taxon>Geobacteraceae</taxon>
        <taxon>Geoanaerobacter</taxon>
    </lineage>
</organism>
<evidence type="ECO:0000256" key="3">
    <source>
        <dbReference type="ARBA" id="ARBA00022723"/>
    </source>
</evidence>
<dbReference type="EMBL" id="JAHCVJ010000009">
    <property type="protein sequence ID" value="MBT0666148.1"/>
    <property type="molecule type" value="Genomic_DNA"/>
</dbReference>
<sequence length="272" mass="29334">MKNLLLTVCFSLIAAATANAMGPGIEGCSSNCAACHSITKKEAQELVAPLVADAEITEVKPSPVRGLFQALVRKGKEEGIIYIDYAKKFLINARIFDTGRKTDVTQEELANSKRIDPAAIKLDNALVMGNPSGSKKLNVFTDPDCPYCSQLHKELIQLVKDEPELRINIILFPLEIHPTAAGKIDSIVCQSKSSMAEALTLLDRSFDKQEIKPTGCGTSYASAGSKQADELGISVTPTIVLSDGRLIMGMKKAEELKKLLGERVAAATTDRK</sequence>
<feature type="domain" description="Cytochrome c" evidence="11">
    <location>
        <begin position="17"/>
        <end position="131"/>
    </location>
</feature>
<dbReference type="GO" id="GO:0046872">
    <property type="term" value="F:metal ion binding"/>
    <property type="evidence" value="ECO:0007669"/>
    <property type="project" value="UniProtKB-KW"/>
</dbReference>
<keyword evidence="4 10" id="KW-0732">Signal</keyword>
<comment type="similarity">
    <text evidence="2">Belongs to the thioredoxin family. DsbC subfamily.</text>
</comment>
<dbReference type="InterPro" id="IPR036249">
    <property type="entry name" value="Thioredoxin-like_sf"/>
</dbReference>
<keyword evidence="7" id="KW-1015">Disulfide bond</keyword>
<keyword evidence="9" id="KW-0349">Heme</keyword>
<evidence type="ECO:0000256" key="7">
    <source>
        <dbReference type="ARBA" id="ARBA00023157"/>
    </source>
</evidence>
<dbReference type="GO" id="GO:0009055">
    <property type="term" value="F:electron transfer activity"/>
    <property type="evidence" value="ECO:0007669"/>
    <property type="project" value="InterPro"/>
</dbReference>
<dbReference type="InterPro" id="IPR033954">
    <property type="entry name" value="DiS-bond_Isoase_DsbC/G"/>
</dbReference>
<evidence type="ECO:0000256" key="8">
    <source>
        <dbReference type="ARBA" id="ARBA00023284"/>
    </source>
</evidence>
<dbReference type="InterPro" id="IPR051470">
    <property type="entry name" value="Thiol:disulfide_interchange"/>
</dbReference>
<dbReference type="InterPro" id="IPR009094">
    <property type="entry name" value="DiS-bond_isomerase_DsbC/G_N_sf"/>
</dbReference>
<evidence type="ECO:0000256" key="5">
    <source>
        <dbReference type="ARBA" id="ARBA00022764"/>
    </source>
</evidence>
<evidence type="ECO:0000256" key="4">
    <source>
        <dbReference type="ARBA" id="ARBA00022729"/>
    </source>
</evidence>
<keyword evidence="3 9" id="KW-0479">Metal-binding</keyword>
<dbReference type="Pfam" id="PF10411">
    <property type="entry name" value="DsbC_N"/>
    <property type="match status" value="1"/>
</dbReference>
<evidence type="ECO:0000256" key="6">
    <source>
        <dbReference type="ARBA" id="ARBA00023004"/>
    </source>
</evidence>
<keyword evidence="8" id="KW-0676">Redox-active center</keyword>
<keyword evidence="6 9" id="KW-0408">Iron</keyword>
<evidence type="ECO:0000256" key="2">
    <source>
        <dbReference type="ARBA" id="ARBA00009813"/>
    </source>
</evidence>
<evidence type="ECO:0000313" key="12">
    <source>
        <dbReference type="EMBL" id="MBT0666148.1"/>
    </source>
</evidence>
<dbReference type="InterPro" id="IPR009056">
    <property type="entry name" value="Cyt_c-like_dom"/>
</dbReference>
<dbReference type="InterPro" id="IPR012336">
    <property type="entry name" value="Thioredoxin-like_fold"/>
</dbReference>
<dbReference type="Proteomes" id="UP000811899">
    <property type="component" value="Unassembled WGS sequence"/>
</dbReference>
<dbReference type="RefSeq" id="WP_214172922.1">
    <property type="nucleotide sequence ID" value="NZ_JAHCVJ010000009.1"/>
</dbReference>
<dbReference type="Pfam" id="PF13098">
    <property type="entry name" value="Thioredoxin_2"/>
    <property type="match status" value="1"/>
</dbReference>
<dbReference type="SUPFAM" id="SSF54423">
    <property type="entry name" value="DsbC/DsbG N-terminal domain-like"/>
    <property type="match status" value="1"/>
</dbReference>
<keyword evidence="5" id="KW-0574">Periplasm</keyword>
<comment type="caution">
    <text evidence="12">The sequence shown here is derived from an EMBL/GenBank/DDBJ whole genome shotgun (WGS) entry which is preliminary data.</text>
</comment>
<dbReference type="SUPFAM" id="SSF52833">
    <property type="entry name" value="Thioredoxin-like"/>
    <property type="match status" value="1"/>
</dbReference>
<dbReference type="PANTHER" id="PTHR35272:SF3">
    <property type="entry name" value="THIOL:DISULFIDE INTERCHANGE PROTEIN DSBC"/>
    <property type="match status" value="1"/>
</dbReference>
<feature type="signal peptide" evidence="10">
    <location>
        <begin position="1"/>
        <end position="20"/>
    </location>
</feature>
<evidence type="ECO:0000256" key="10">
    <source>
        <dbReference type="SAM" id="SignalP"/>
    </source>
</evidence>
<dbReference type="PROSITE" id="PS51007">
    <property type="entry name" value="CYTC"/>
    <property type="match status" value="1"/>
</dbReference>
<evidence type="ECO:0000256" key="9">
    <source>
        <dbReference type="PROSITE-ProRule" id="PRU00433"/>
    </source>
</evidence>